<reference evidence="2" key="1">
    <citation type="submission" date="2022-03" db="EMBL/GenBank/DDBJ databases">
        <authorList>
            <person name="Tunstrom K."/>
        </authorList>
    </citation>
    <scope>NUCLEOTIDE SEQUENCE</scope>
</reference>
<comment type="caution">
    <text evidence="2">The sequence shown here is derived from an EMBL/GenBank/DDBJ whole genome shotgun (WGS) entry which is preliminary data.</text>
</comment>
<proteinExistence type="predicted"/>
<gene>
    <name evidence="2" type="ORF">EEDITHA_LOCUS4032</name>
</gene>
<accession>A0AAU9TPN0</accession>
<protein>
    <submittedName>
        <fullName evidence="2">Uncharacterized protein</fullName>
    </submittedName>
</protein>
<dbReference type="AlphaFoldDB" id="A0AAU9TPN0"/>
<name>A0AAU9TPN0_EUPED</name>
<sequence>MLKLSALSLACYVVQIYAEDMLGPGLWSLISISECSLDLENEVATFEVNKHKLNRTHDGISATFVAAETIDDKYGVLIEVCKYVDGGCKQYQVVSDNSVVSMLNKYSKENVINVLTLAGIDPPEFPIEKGEYHFDDYVFEYCKLPRESIYGEFEALTFLVLNNEKVSCIKSVLEFNKLEDEDYCKDS</sequence>
<evidence type="ECO:0000313" key="2">
    <source>
        <dbReference type="EMBL" id="CAH2087812.1"/>
    </source>
</evidence>
<dbReference type="EMBL" id="CAKOGL010000007">
    <property type="protein sequence ID" value="CAH2087812.1"/>
    <property type="molecule type" value="Genomic_DNA"/>
</dbReference>
<keyword evidence="1" id="KW-0732">Signal</keyword>
<evidence type="ECO:0000313" key="3">
    <source>
        <dbReference type="Proteomes" id="UP001153954"/>
    </source>
</evidence>
<keyword evidence="3" id="KW-1185">Reference proteome</keyword>
<feature type="signal peptide" evidence="1">
    <location>
        <begin position="1"/>
        <end position="18"/>
    </location>
</feature>
<organism evidence="2 3">
    <name type="scientific">Euphydryas editha</name>
    <name type="common">Edith's checkerspot</name>
    <dbReference type="NCBI Taxonomy" id="104508"/>
    <lineage>
        <taxon>Eukaryota</taxon>
        <taxon>Metazoa</taxon>
        <taxon>Ecdysozoa</taxon>
        <taxon>Arthropoda</taxon>
        <taxon>Hexapoda</taxon>
        <taxon>Insecta</taxon>
        <taxon>Pterygota</taxon>
        <taxon>Neoptera</taxon>
        <taxon>Endopterygota</taxon>
        <taxon>Lepidoptera</taxon>
        <taxon>Glossata</taxon>
        <taxon>Ditrysia</taxon>
        <taxon>Papilionoidea</taxon>
        <taxon>Nymphalidae</taxon>
        <taxon>Nymphalinae</taxon>
        <taxon>Euphydryas</taxon>
    </lineage>
</organism>
<dbReference type="Proteomes" id="UP001153954">
    <property type="component" value="Unassembled WGS sequence"/>
</dbReference>
<feature type="chain" id="PRO_5043516030" evidence="1">
    <location>
        <begin position="19"/>
        <end position="187"/>
    </location>
</feature>
<evidence type="ECO:0000256" key="1">
    <source>
        <dbReference type="SAM" id="SignalP"/>
    </source>
</evidence>